<dbReference type="GO" id="GO:0016758">
    <property type="term" value="F:hexosyltransferase activity"/>
    <property type="evidence" value="ECO:0007669"/>
    <property type="project" value="InterPro"/>
</dbReference>
<name>A0A645HMR2_9ZZZZ</name>
<proteinExistence type="predicted"/>
<comment type="caution">
    <text evidence="2">The sequence shown here is derived from an EMBL/GenBank/DDBJ whole genome shotgun (WGS) entry which is preliminary data.</text>
</comment>
<protein>
    <submittedName>
        <fullName evidence="2">Processive diacylglycerol beta-glucosyltransferase</fullName>
        <ecNumber evidence="2">2.4.1.315</ecNumber>
    </submittedName>
</protein>
<dbReference type="InterPro" id="IPR050519">
    <property type="entry name" value="Glycosyltransf_28_UgtP"/>
</dbReference>
<evidence type="ECO:0000259" key="1">
    <source>
        <dbReference type="Pfam" id="PF04101"/>
    </source>
</evidence>
<dbReference type="SUPFAM" id="SSF53756">
    <property type="entry name" value="UDP-Glycosyltransferase/glycogen phosphorylase"/>
    <property type="match status" value="1"/>
</dbReference>
<accession>A0A645HMR2</accession>
<keyword evidence="2" id="KW-0808">Transferase</keyword>
<dbReference type="PANTHER" id="PTHR43025">
    <property type="entry name" value="MONOGALACTOSYLDIACYLGLYCEROL SYNTHASE"/>
    <property type="match status" value="1"/>
</dbReference>
<dbReference type="AlphaFoldDB" id="A0A645HMR2"/>
<dbReference type="Gene3D" id="3.40.50.2000">
    <property type="entry name" value="Glycogen Phosphorylase B"/>
    <property type="match status" value="1"/>
</dbReference>
<dbReference type="Pfam" id="PF04101">
    <property type="entry name" value="Glyco_tran_28_C"/>
    <property type="match status" value="1"/>
</dbReference>
<dbReference type="EC" id="2.4.1.315" evidence="2"/>
<organism evidence="2">
    <name type="scientific">bioreactor metagenome</name>
    <dbReference type="NCBI Taxonomy" id="1076179"/>
    <lineage>
        <taxon>unclassified sequences</taxon>
        <taxon>metagenomes</taxon>
        <taxon>ecological metagenomes</taxon>
    </lineage>
</organism>
<evidence type="ECO:0000313" key="2">
    <source>
        <dbReference type="EMBL" id="MPN40110.1"/>
    </source>
</evidence>
<feature type="domain" description="Glycosyl transferase family 28 C-terminal" evidence="1">
    <location>
        <begin position="12"/>
        <end position="133"/>
    </location>
</feature>
<dbReference type="InterPro" id="IPR007235">
    <property type="entry name" value="Glyco_trans_28_C"/>
</dbReference>
<dbReference type="EMBL" id="VSSQ01096310">
    <property type="protein sequence ID" value="MPN40110.1"/>
    <property type="molecule type" value="Genomic_DNA"/>
</dbReference>
<reference evidence="2" key="1">
    <citation type="submission" date="2019-08" db="EMBL/GenBank/DDBJ databases">
        <authorList>
            <person name="Kucharzyk K."/>
            <person name="Murdoch R.W."/>
            <person name="Higgins S."/>
            <person name="Loffler F."/>
        </authorList>
    </citation>
    <scope>NUCLEOTIDE SEQUENCE</scope>
</reference>
<gene>
    <name evidence="2" type="primary">ugtP_29</name>
    <name evidence="2" type="ORF">SDC9_187645</name>
</gene>
<keyword evidence="2" id="KW-0328">Glycosyltransferase</keyword>
<dbReference type="PANTHER" id="PTHR43025:SF3">
    <property type="entry name" value="MONOGALACTOSYLDIACYLGLYCEROL SYNTHASE 1, CHLOROPLASTIC"/>
    <property type="match status" value="1"/>
</dbReference>
<sequence>MTEIIMSLNGIHTSLQVIAVTGNNKKLFQQLQELQAHVTYKLVVLAFVNNIHELMVISDVLISKPGGMTSAEALSMGLPMIIYRPIPGQEEGNTKFLLEKNVALRADSVEDLAILLNNLLENKSGKLDTMMNNARALGRAYADKEIAQKLITDYLL</sequence>